<dbReference type="EMBL" id="CP073249">
    <property type="protein sequence ID" value="QUF03065.1"/>
    <property type="molecule type" value="Genomic_DNA"/>
</dbReference>
<evidence type="ECO:0000313" key="2">
    <source>
        <dbReference type="EMBL" id="QUF03065.1"/>
    </source>
</evidence>
<evidence type="ECO:0000256" key="1">
    <source>
        <dbReference type="SAM" id="MobiDB-lite"/>
    </source>
</evidence>
<sequence>MGLPSAAGAGPVSGRPLYLHLLDRELAGSVGFRLTPRVFEHVVKCLLLGTTSPLCCGISLVWENGGLGEREHRLLSALAEHDSFQPISYQGTLDEFVSSRQRLYRHDAHRYPLYFGRESARLELVRPTLHKDADTTEALQGSLLAWAGTGDGGGSRGLARRVVLRALLKRRERAITFSLFQATARRVGGGAEVEGEVKRRISTAYTRHYLDFLGGDLPTGVPGLSRFDGDLSADFPLFDVPLLTVLLRGVGLGAVLDSPWHEHERWWLRFLVERGTGAHWALVWNLGAVLGAVAALRPPARGSGEQFTARAAMRAALGGLCEVEGARAGEGSLVAAAADRSMAVLGRVVVGPADLGASAAGPVVPAANTATGAVSGGVTQVGSVHGGLHQHHHWHAPVPEPRRP</sequence>
<organism evidence="2 3">
    <name type="scientific">Actinosynnema pretiosum subsp. pretiosum</name>
    <dbReference type="NCBI Taxonomy" id="103721"/>
    <lineage>
        <taxon>Bacteria</taxon>
        <taxon>Bacillati</taxon>
        <taxon>Actinomycetota</taxon>
        <taxon>Actinomycetes</taxon>
        <taxon>Pseudonocardiales</taxon>
        <taxon>Pseudonocardiaceae</taxon>
        <taxon>Actinosynnema</taxon>
    </lineage>
</organism>
<gene>
    <name evidence="2" type="ORF">KCV87_27100</name>
</gene>
<proteinExistence type="predicted"/>
<dbReference type="Proteomes" id="UP000677152">
    <property type="component" value="Chromosome"/>
</dbReference>
<accession>A0AA45L4K2</accession>
<evidence type="ECO:0000313" key="3">
    <source>
        <dbReference type="Proteomes" id="UP000677152"/>
    </source>
</evidence>
<dbReference type="AlphaFoldDB" id="A0AA45L4K2"/>
<protein>
    <submittedName>
        <fullName evidence="2">Uncharacterized protein</fullName>
    </submittedName>
</protein>
<reference evidence="2" key="1">
    <citation type="submission" date="2021-04" db="EMBL/GenBank/DDBJ databases">
        <title>Genomic sequence of Actinosynnema pretiosum subsp. pretiosum ATCC 31280 (C-14919).</title>
        <authorList>
            <person name="Bai L."/>
            <person name="Wang X."/>
            <person name="Xiao Y."/>
        </authorList>
    </citation>
    <scope>NUCLEOTIDE SEQUENCE</scope>
    <source>
        <strain evidence="2">ATCC 31280</strain>
    </source>
</reference>
<feature type="region of interest" description="Disordered" evidence="1">
    <location>
        <begin position="384"/>
        <end position="404"/>
    </location>
</feature>
<name>A0AA45L4K2_9PSEU</name>